<comment type="similarity">
    <text evidence="1">Belongs to the carbohydrate kinase PfkB family.</text>
</comment>
<gene>
    <name evidence="7" type="primary">ydjH</name>
    <name evidence="7" type="ORF">RS86_02286</name>
</gene>
<dbReference type="PROSITE" id="PS00583">
    <property type="entry name" value="PFKB_KINASES_1"/>
    <property type="match status" value="1"/>
</dbReference>
<keyword evidence="3" id="KW-0547">Nucleotide-binding</keyword>
<comment type="caution">
    <text evidence="7">The sequence shown here is derived from an EMBL/GenBank/DDBJ whole genome shotgun (WGS) entry which is preliminary data.</text>
</comment>
<dbReference type="InterPro" id="IPR029056">
    <property type="entry name" value="Ribokinase-like"/>
</dbReference>
<accession>A0A0F0LIL9</accession>
<evidence type="ECO:0000256" key="4">
    <source>
        <dbReference type="ARBA" id="ARBA00022777"/>
    </source>
</evidence>
<keyword evidence="5" id="KW-0067">ATP-binding</keyword>
<sequence length="304" mass="31038">MTDQIQVIGEALVDVVEGGETHPGGSPMNIAVGLSRLGHPTTLHARIGADAYGDLIRAHLDEAGVTLGPGTLVTGSTSTAIARVDAEGKASYEFDIDWDIPAPDVTGARLVHTGSIGALREPGASAVRAALGSAGGGTLLTLDPNIRPDVIGTRDEVLRRVADLAALCHVVKLSDEDAAWLAPDATLEEVLADLAAHGARFVVVTRGSEGCLALVDGAWFSLPARPVVVADTIGAGDAFMSGLLHALLRDGTDRLLVAGEPLPDDAVLAALETALTSAALTVARAGANPPASAELEEALRASRE</sequence>
<dbReference type="Proteomes" id="UP000033740">
    <property type="component" value="Unassembled WGS sequence"/>
</dbReference>
<keyword evidence="8" id="KW-1185">Reference proteome</keyword>
<dbReference type="EC" id="2.7.1.-" evidence="7"/>
<dbReference type="PANTHER" id="PTHR43085:SF1">
    <property type="entry name" value="PSEUDOURIDINE KINASE-RELATED"/>
    <property type="match status" value="1"/>
</dbReference>
<evidence type="ECO:0000256" key="5">
    <source>
        <dbReference type="ARBA" id="ARBA00022840"/>
    </source>
</evidence>
<dbReference type="RefSeq" id="WP_045272385.1">
    <property type="nucleotide sequence ID" value="NZ_JYIX01000036.1"/>
</dbReference>
<name>A0A0F0LIL9_9MICO</name>
<dbReference type="CDD" id="cd01167">
    <property type="entry name" value="bac_FRK"/>
    <property type="match status" value="1"/>
</dbReference>
<evidence type="ECO:0000313" key="8">
    <source>
        <dbReference type="Proteomes" id="UP000033740"/>
    </source>
</evidence>
<dbReference type="EMBL" id="JYIX01000036">
    <property type="protein sequence ID" value="KJL32509.1"/>
    <property type="molecule type" value="Genomic_DNA"/>
</dbReference>
<feature type="domain" description="Carbohydrate kinase PfkB" evidence="6">
    <location>
        <begin position="15"/>
        <end position="291"/>
    </location>
</feature>
<keyword evidence="2 7" id="KW-0808">Transferase</keyword>
<dbReference type="InterPro" id="IPR011611">
    <property type="entry name" value="PfkB_dom"/>
</dbReference>
<dbReference type="SUPFAM" id="SSF53613">
    <property type="entry name" value="Ribokinase-like"/>
    <property type="match status" value="1"/>
</dbReference>
<dbReference type="InterPro" id="IPR050306">
    <property type="entry name" value="PfkB_Carbo_kinase"/>
</dbReference>
<dbReference type="PANTHER" id="PTHR43085">
    <property type="entry name" value="HEXOKINASE FAMILY MEMBER"/>
    <property type="match status" value="1"/>
</dbReference>
<evidence type="ECO:0000313" key="7">
    <source>
        <dbReference type="EMBL" id="KJL32509.1"/>
    </source>
</evidence>
<evidence type="ECO:0000259" key="6">
    <source>
        <dbReference type="Pfam" id="PF00294"/>
    </source>
</evidence>
<dbReference type="PATRIC" id="fig|582680.6.peg.2352"/>
<reference evidence="7 8" key="1">
    <citation type="submission" date="2015-02" db="EMBL/GenBank/DDBJ databases">
        <title>Draft genome sequences of ten Microbacterium spp. with emphasis on heavy metal contaminated environments.</title>
        <authorList>
            <person name="Corretto E."/>
        </authorList>
    </citation>
    <scope>NUCLEOTIDE SEQUENCE [LARGE SCALE GENOMIC DNA]</scope>
    <source>
        <strain evidence="7 8">ARN176</strain>
    </source>
</reference>
<protein>
    <submittedName>
        <fullName evidence="7">Putative sugar kinase YdjH</fullName>
        <ecNumber evidence="7">2.7.1.-</ecNumber>
    </submittedName>
</protein>
<keyword evidence="4 7" id="KW-0418">Kinase</keyword>
<evidence type="ECO:0000256" key="2">
    <source>
        <dbReference type="ARBA" id="ARBA00022679"/>
    </source>
</evidence>
<dbReference type="InterPro" id="IPR002173">
    <property type="entry name" value="Carboh/pur_kinase_PfkB_CS"/>
</dbReference>
<evidence type="ECO:0000256" key="1">
    <source>
        <dbReference type="ARBA" id="ARBA00010688"/>
    </source>
</evidence>
<dbReference type="GO" id="GO:0005524">
    <property type="term" value="F:ATP binding"/>
    <property type="evidence" value="ECO:0007669"/>
    <property type="project" value="UniProtKB-KW"/>
</dbReference>
<proteinExistence type="inferred from homology"/>
<dbReference type="PROSITE" id="PS00584">
    <property type="entry name" value="PFKB_KINASES_2"/>
    <property type="match status" value="1"/>
</dbReference>
<evidence type="ECO:0000256" key="3">
    <source>
        <dbReference type="ARBA" id="ARBA00022741"/>
    </source>
</evidence>
<dbReference type="STRING" id="582680.RS86_02286"/>
<dbReference type="Pfam" id="PF00294">
    <property type="entry name" value="PfkB"/>
    <property type="match status" value="1"/>
</dbReference>
<dbReference type="GO" id="GO:0016301">
    <property type="term" value="F:kinase activity"/>
    <property type="evidence" value="ECO:0007669"/>
    <property type="project" value="UniProtKB-KW"/>
</dbReference>
<organism evidence="7 8">
    <name type="scientific">Microbacterium azadirachtae</name>
    <dbReference type="NCBI Taxonomy" id="582680"/>
    <lineage>
        <taxon>Bacteria</taxon>
        <taxon>Bacillati</taxon>
        <taxon>Actinomycetota</taxon>
        <taxon>Actinomycetes</taxon>
        <taxon>Micrococcales</taxon>
        <taxon>Microbacteriaceae</taxon>
        <taxon>Microbacterium</taxon>
    </lineage>
</organism>
<dbReference type="AlphaFoldDB" id="A0A0F0LIL9"/>
<dbReference type="Gene3D" id="3.40.1190.20">
    <property type="match status" value="1"/>
</dbReference>